<organism evidence="2 3">
    <name type="scientific">Rathayibacter iranicus</name>
    <dbReference type="NCBI Taxonomy" id="59737"/>
    <lineage>
        <taxon>Bacteria</taxon>
        <taxon>Bacillati</taxon>
        <taxon>Actinomycetota</taxon>
        <taxon>Actinomycetes</taxon>
        <taxon>Micrococcales</taxon>
        <taxon>Microbacteriaceae</taxon>
        <taxon>Rathayibacter</taxon>
    </lineage>
</organism>
<evidence type="ECO:0000256" key="1">
    <source>
        <dbReference type="SAM" id="Phobius"/>
    </source>
</evidence>
<keyword evidence="1" id="KW-0812">Transmembrane</keyword>
<dbReference type="RefSeq" id="WP_104266080.1">
    <property type="nucleotide sequence ID" value="NZ_CP028130.1"/>
</dbReference>
<name>A0AAD1AEQ0_9MICO</name>
<dbReference type="EMBL" id="CP028130">
    <property type="protein sequence ID" value="AZZ56869.1"/>
    <property type="molecule type" value="Genomic_DNA"/>
</dbReference>
<sequence length="218" mass="23368">MGGEDVSSSFGEASAAPVVSSRLLRSAFWLFLLAGIANITFLLAAPALRRLHSINEFSRPFLPEFPAAAALALVAYGVLAFGIRARTALAFRRAALLLAGATQFVFAVSRPQPHTYPIEYLGLFLVTFFAAPAVAWVAAVSVIALPALPLGARLALVFLALLQTLGVVSAFAGWGPLFGGHDYIFDNPLWSAVMQLGASLFLARPAFTCHHFRPIERR</sequence>
<keyword evidence="1" id="KW-0472">Membrane</keyword>
<feature type="transmembrane region" description="Helical" evidence="1">
    <location>
        <begin position="90"/>
        <end position="108"/>
    </location>
</feature>
<feature type="transmembrane region" description="Helical" evidence="1">
    <location>
        <begin position="189"/>
        <end position="207"/>
    </location>
</feature>
<dbReference type="Proteomes" id="UP000283946">
    <property type="component" value="Chromosome"/>
</dbReference>
<feature type="transmembrane region" description="Helical" evidence="1">
    <location>
        <begin position="154"/>
        <end position="177"/>
    </location>
</feature>
<feature type="transmembrane region" description="Helical" evidence="1">
    <location>
        <begin position="120"/>
        <end position="147"/>
    </location>
</feature>
<protein>
    <submittedName>
        <fullName evidence="2">Uncharacterized protein</fullName>
    </submittedName>
</protein>
<accession>A0AAD1AEQ0</accession>
<evidence type="ECO:0000313" key="3">
    <source>
        <dbReference type="Proteomes" id="UP000283946"/>
    </source>
</evidence>
<gene>
    <name evidence="2" type="ORF">C7V51_14055</name>
</gene>
<feature type="transmembrane region" description="Helical" evidence="1">
    <location>
        <begin position="65"/>
        <end position="83"/>
    </location>
</feature>
<evidence type="ECO:0000313" key="2">
    <source>
        <dbReference type="EMBL" id="AZZ56869.1"/>
    </source>
</evidence>
<reference evidence="2 3" key="1">
    <citation type="submission" date="2018-03" db="EMBL/GenBank/DDBJ databases">
        <title>Bacteriophage NCPPB3778 and a type I-E CRISPR drive the evolution of the US Biological Select Agent, Rathayibacter toxicus.</title>
        <authorList>
            <person name="Davis E.W.II."/>
            <person name="Tabima J.F."/>
            <person name="Weisberg A.J."/>
            <person name="Dantas Lopes L."/>
            <person name="Wiseman M.S."/>
            <person name="Wiseman M.S."/>
            <person name="Pupko T."/>
            <person name="Belcher M.S."/>
            <person name="Sechler A.J."/>
            <person name="Tancos M.A."/>
            <person name="Schroeder B.K."/>
            <person name="Murray T.D."/>
            <person name="Luster D.G."/>
            <person name="Schneider W.L."/>
            <person name="Rogers E."/>
            <person name="Andreote F.D."/>
            <person name="Grunwald N.J."/>
            <person name="Putnam M.L."/>
            <person name="Chang J.H."/>
        </authorList>
    </citation>
    <scope>NUCLEOTIDE SEQUENCE [LARGE SCALE GENOMIC DNA]</scope>
    <source>
        <strain evidence="2 3">NCCPB 2253</strain>
    </source>
</reference>
<dbReference type="KEGG" id="ria:C7V51_14055"/>
<keyword evidence="1" id="KW-1133">Transmembrane helix</keyword>
<proteinExistence type="predicted"/>
<dbReference type="AlphaFoldDB" id="A0AAD1AEQ0"/>
<feature type="transmembrane region" description="Helical" evidence="1">
    <location>
        <begin position="27"/>
        <end position="45"/>
    </location>
</feature>